<dbReference type="EnsemblMetazoa" id="AFAF016509-RA">
    <property type="protein sequence ID" value="AFAF016509-PA"/>
    <property type="gene ID" value="AFAF016509"/>
</dbReference>
<dbReference type="PROSITE" id="PS01121">
    <property type="entry name" value="CASPASE_HIS"/>
    <property type="match status" value="1"/>
</dbReference>
<dbReference type="EMBL" id="AXCN02001084">
    <property type="status" value="NOT_ANNOTATED_CDS"/>
    <property type="molecule type" value="Genomic_DNA"/>
</dbReference>
<dbReference type="GO" id="GO:0043525">
    <property type="term" value="P:positive regulation of neuron apoptotic process"/>
    <property type="evidence" value="ECO:0007669"/>
    <property type="project" value="TreeGrafter"/>
</dbReference>
<evidence type="ECO:0000259" key="9">
    <source>
        <dbReference type="PROSITE" id="PS50208"/>
    </source>
</evidence>
<keyword evidence="4" id="KW-0378">Hydrolase</keyword>
<dbReference type="GO" id="GO:0016322">
    <property type="term" value="P:neuron remodeling"/>
    <property type="evidence" value="ECO:0007669"/>
    <property type="project" value="UniProtKB-ARBA"/>
</dbReference>
<dbReference type="PRINTS" id="PR00376">
    <property type="entry name" value="IL1BCENZYME"/>
</dbReference>
<dbReference type="InterPro" id="IPR016129">
    <property type="entry name" value="Caspase_his_AS"/>
</dbReference>
<dbReference type="GO" id="GO:0004197">
    <property type="term" value="F:cysteine-type endopeptidase activity"/>
    <property type="evidence" value="ECO:0007669"/>
    <property type="project" value="InterPro"/>
</dbReference>
<dbReference type="PANTHER" id="PTHR10454">
    <property type="entry name" value="CASPASE"/>
    <property type="match status" value="1"/>
</dbReference>
<dbReference type="Pfam" id="PF00656">
    <property type="entry name" value="Peptidase_C14"/>
    <property type="match status" value="1"/>
</dbReference>
<evidence type="ECO:0000256" key="2">
    <source>
        <dbReference type="ARBA" id="ARBA00022670"/>
    </source>
</evidence>
<dbReference type="InterPro" id="IPR001309">
    <property type="entry name" value="Pept_C14_p20"/>
</dbReference>
<evidence type="ECO:0000256" key="6">
    <source>
        <dbReference type="ARBA" id="ARBA00023145"/>
    </source>
</evidence>
<proteinExistence type="inferred from homology"/>
<dbReference type="PANTHER" id="PTHR10454:SF232">
    <property type="entry name" value="AT03047P-RELATED"/>
    <property type="match status" value="1"/>
</dbReference>
<dbReference type="STRING" id="69004.A0A182QTG5"/>
<keyword evidence="6" id="KW-0865">Zymogen</keyword>
<evidence type="ECO:0000256" key="1">
    <source>
        <dbReference type="ARBA" id="ARBA00010134"/>
    </source>
</evidence>
<evidence type="ECO:0000256" key="5">
    <source>
        <dbReference type="ARBA" id="ARBA00022807"/>
    </source>
</evidence>
<dbReference type="InterPro" id="IPR029030">
    <property type="entry name" value="Caspase-like_dom_sf"/>
</dbReference>
<keyword evidence="11" id="KW-1185">Reference proteome</keyword>
<evidence type="ECO:0000313" key="10">
    <source>
        <dbReference type="EnsemblMetazoa" id="AFAF016509-PA"/>
    </source>
</evidence>
<dbReference type="GO" id="GO:0045476">
    <property type="term" value="P:nurse cell apoptotic process"/>
    <property type="evidence" value="ECO:0007669"/>
    <property type="project" value="UniProtKB-ARBA"/>
</dbReference>
<keyword evidence="3" id="KW-0053">Apoptosis</keyword>
<dbReference type="VEuPathDB" id="VectorBase:AFAF016509"/>
<evidence type="ECO:0000259" key="8">
    <source>
        <dbReference type="PROSITE" id="PS50207"/>
    </source>
</evidence>
<dbReference type="InterPro" id="IPR002138">
    <property type="entry name" value="Pept_C14_p10"/>
</dbReference>
<dbReference type="SMART" id="SM00115">
    <property type="entry name" value="CASc"/>
    <property type="match status" value="1"/>
</dbReference>
<dbReference type="Proteomes" id="UP000075886">
    <property type="component" value="Unassembled WGS sequence"/>
</dbReference>
<accession>A0A182QTG5</accession>
<keyword evidence="5" id="KW-0788">Thiol protease</keyword>
<dbReference type="InterPro" id="IPR011600">
    <property type="entry name" value="Pept_C14_caspase"/>
</dbReference>
<keyword evidence="2" id="KW-0645">Protease</keyword>
<comment type="similarity">
    <text evidence="1 7">Belongs to the peptidase C14A family.</text>
</comment>
<dbReference type="InterPro" id="IPR002398">
    <property type="entry name" value="Pept_C14"/>
</dbReference>
<organism evidence="10 11">
    <name type="scientific">Anopheles farauti</name>
    <dbReference type="NCBI Taxonomy" id="69004"/>
    <lineage>
        <taxon>Eukaryota</taxon>
        <taxon>Metazoa</taxon>
        <taxon>Ecdysozoa</taxon>
        <taxon>Arthropoda</taxon>
        <taxon>Hexapoda</taxon>
        <taxon>Insecta</taxon>
        <taxon>Pterygota</taxon>
        <taxon>Neoptera</taxon>
        <taxon>Endopterygota</taxon>
        <taxon>Diptera</taxon>
        <taxon>Nematocera</taxon>
        <taxon>Culicoidea</taxon>
        <taxon>Culicidae</taxon>
        <taxon>Anophelinae</taxon>
        <taxon>Anopheles</taxon>
    </lineage>
</organism>
<evidence type="ECO:0000256" key="4">
    <source>
        <dbReference type="ARBA" id="ARBA00022801"/>
    </source>
</evidence>
<dbReference type="GO" id="GO:0006508">
    <property type="term" value="P:proteolysis"/>
    <property type="evidence" value="ECO:0007669"/>
    <property type="project" value="UniProtKB-KW"/>
</dbReference>
<dbReference type="GO" id="GO:0045751">
    <property type="term" value="P:negative regulation of Toll signaling pathway"/>
    <property type="evidence" value="ECO:0007669"/>
    <property type="project" value="UniProtKB-ARBA"/>
</dbReference>
<feature type="domain" description="Caspase family p20" evidence="9">
    <location>
        <begin position="56"/>
        <end position="177"/>
    </location>
</feature>
<feature type="domain" description="Caspase family p10" evidence="8">
    <location>
        <begin position="200"/>
        <end position="295"/>
    </location>
</feature>
<evidence type="ECO:0000256" key="3">
    <source>
        <dbReference type="ARBA" id="ARBA00022703"/>
    </source>
</evidence>
<dbReference type="InterPro" id="IPR015917">
    <property type="entry name" value="Pept_C14A"/>
</dbReference>
<evidence type="ECO:0000256" key="7">
    <source>
        <dbReference type="RuleBase" id="RU003971"/>
    </source>
</evidence>
<name>A0A182QTG5_9DIPT</name>
<dbReference type="SUPFAM" id="SSF52129">
    <property type="entry name" value="Caspase-like"/>
    <property type="match status" value="1"/>
</dbReference>
<dbReference type="AlphaFoldDB" id="A0A182QTG5"/>
<dbReference type="PROSITE" id="PS50207">
    <property type="entry name" value="CASPASE_P10"/>
    <property type="match status" value="1"/>
</dbReference>
<dbReference type="Gene3D" id="3.40.50.1460">
    <property type="match status" value="1"/>
</dbReference>
<dbReference type="InterPro" id="IPR033139">
    <property type="entry name" value="Caspase_cys_AS"/>
</dbReference>
<evidence type="ECO:0008006" key="12">
    <source>
        <dbReference type="Google" id="ProtNLM"/>
    </source>
</evidence>
<dbReference type="GO" id="GO:0005737">
    <property type="term" value="C:cytoplasm"/>
    <property type="evidence" value="ECO:0007669"/>
    <property type="project" value="TreeGrafter"/>
</dbReference>
<evidence type="ECO:0000313" key="11">
    <source>
        <dbReference type="Proteomes" id="UP000075886"/>
    </source>
</evidence>
<dbReference type="PROSITE" id="PS01122">
    <property type="entry name" value="CASPASE_CYS"/>
    <property type="match status" value="1"/>
</dbReference>
<protein>
    <recommendedName>
        <fullName evidence="12">Caspase</fullName>
    </recommendedName>
</protein>
<dbReference type="CDD" id="cd00032">
    <property type="entry name" value="CASc"/>
    <property type="match status" value="1"/>
</dbReference>
<sequence length="296" mass="33087">MEPPVSRSIAADELDTKPIVSDNKPKISATPRRSIVSAPNVIAAVMEENYNTTNSKRGTALIFNHVSFTDKTIREGSMKDCDSIERALKKLEFDVRIWTDETKENIIKILEKVAKEDHSDHDCLVVVVMTHGGRDDLAASDKSYDVEKLWKPFLGNGSPSLIGKPKLFFIQACRGTEVDAGVKVGNIVADTVDSSPIAELKFVIPTMADVLVMYSTYDGHYSWRNPVNGSWFIQALSDELESNAHRKELLQMLTTVSRVVAYQYQSNVPDNEKMDAKKQMPCVVSMLTRALYFPPK</sequence>
<dbReference type="FunFam" id="3.40.50.1460:FF:000001">
    <property type="entry name" value="Caspase-3 preproprotein"/>
    <property type="match status" value="1"/>
</dbReference>
<dbReference type="GO" id="GO:1990525">
    <property type="term" value="F:BIR domain binding"/>
    <property type="evidence" value="ECO:0007669"/>
    <property type="project" value="UniProtKB-ARBA"/>
</dbReference>
<reference evidence="11" key="1">
    <citation type="submission" date="2014-01" db="EMBL/GenBank/DDBJ databases">
        <title>The Genome Sequence of Anopheles farauti FAR1 (V2).</title>
        <authorList>
            <consortium name="The Broad Institute Genomics Platform"/>
            <person name="Neafsey D.E."/>
            <person name="Besansky N."/>
            <person name="Howell P."/>
            <person name="Walton C."/>
            <person name="Young S.K."/>
            <person name="Zeng Q."/>
            <person name="Gargeya S."/>
            <person name="Fitzgerald M."/>
            <person name="Haas B."/>
            <person name="Abouelleil A."/>
            <person name="Allen A.W."/>
            <person name="Alvarado L."/>
            <person name="Arachchi H.M."/>
            <person name="Berlin A.M."/>
            <person name="Chapman S.B."/>
            <person name="Gainer-Dewar J."/>
            <person name="Goldberg J."/>
            <person name="Griggs A."/>
            <person name="Gujja S."/>
            <person name="Hansen M."/>
            <person name="Howarth C."/>
            <person name="Imamovic A."/>
            <person name="Ireland A."/>
            <person name="Larimer J."/>
            <person name="McCowan C."/>
            <person name="Murphy C."/>
            <person name="Pearson M."/>
            <person name="Poon T.W."/>
            <person name="Priest M."/>
            <person name="Roberts A."/>
            <person name="Saif S."/>
            <person name="Shea T."/>
            <person name="Sisk P."/>
            <person name="Sykes S."/>
            <person name="Wortman J."/>
            <person name="Nusbaum C."/>
            <person name="Birren B."/>
        </authorList>
    </citation>
    <scope>NUCLEOTIDE SEQUENCE [LARGE SCALE GENOMIC DNA]</scope>
    <source>
        <strain evidence="11">FAR1</strain>
    </source>
</reference>
<dbReference type="PROSITE" id="PS50208">
    <property type="entry name" value="CASPASE_P20"/>
    <property type="match status" value="1"/>
</dbReference>
<reference evidence="10" key="2">
    <citation type="submission" date="2020-05" db="UniProtKB">
        <authorList>
            <consortium name="EnsemblMetazoa"/>
        </authorList>
    </citation>
    <scope>IDENTIFICATION</scope>
    <source>
        <strain evidence="10">FAR1</strain>
    </source>
</reference>